<gene>
    <name evidence="2" type="ORF">A2U01_0018166</name>
</gene>
<reference evidence="2 3" key="1">
    <citation type="journal article" date="2018" name="Front. Plant Sci.">
        <title>Red Clover (Trifolium pratense) and Zigzag Clover (T. medium) - A Picture of Genomic Similarities and Differences.</title>
        <authorList>
            <person name="Dluhosova J."/>
            <person name="Istvanek J."/>
            <person name="Nedelnik J."/>
            <person name="Repkova J."/>
        </authorList>
    </citation>
    <scope>NUCLEOTIDE SEQUENCE [LARGE SCALE GENOMIC DNA]</scope>
    <source>
        <strain evidence="3">cv. 10/8</strain>
        <tissue evidence="2">Leaf</tissue>
    </source>
</reference>
<comment type="caution">
    <text evidence="2">The sequence shown here is derived from an EMBL/GenBank/DDBJ whole genome shotgun (WGS) entry which is preliminary data.</text>
</comment>
<evidence type="ECO:0000256" key="1">
    <source>
        <dbReference type="SAM" id="MobiDB-lite"/>
    </source>
</evidence>
<feature type="region of interest" description="Disordered" evidence="1">
    <location>
        <begin position="1"/>
        <end position="21"/>
    </location>
</feature>
<protein>
    <submittedName>
        <fullName evidence="2">Uncharacterized protein</fullName>
    </submittedName>
</protein>
<accession>A0A392NC76</accession>
<evidence type="ECO:0000313" key="3">
    <source>
        <dbReference type="Proteomes" id="UP000265520"/>
    </source>
</evidence>
<proteinExistence type="predicted"/>
<dbReference type="Proteomes" id="UP000265520">
    <property type="component" value="Unassembled WGS sequence"/>
</dbReference>
<organism evidence="2 3">
    <name type="scientific">Trifolium medium</name>
    <dbReference type="NCBI Taxonomy" id="97028"/>
    <lineage>
        <taxon>Eukaryota</taxon>
        <taxon>Viridiplantae</taxon>
        <taxon>Streptophyta</taxon>
        <taxon>Embryophyta</taxon>
        <taxon>Tracheophyta</taxon>
        <taxon>Spermatophyta</taxon>
        <taxon>Magnoliopsida</taxon>
        <taxon>eudicotyledons</taxon>
        <taxon>Gunneridae</taxon>
        <taxon>Pentapetalae</taxon>
        <taxon>rosids</taxon>
        <taxon>fabids</taxon>
        <taxon>Fabales</taxon>
        <taxon>Fabaceae</taxon>
        <taxon>Papilionoideae</taxon>
        <taxon>50 kb inversion clade</taxon>
        <taxon>NPAAA clade</taxon>
        <taxon>Hologalegina</taxon>
        <taxon>IRL clade</taxon>
        <taxon>Trifolieae</taxon>
        <taxon>Trifolium</taxon>
    </lineage>
</organism>
<dbReference type="EMBL" id="LXQA010034269">
    <property type="protein sequence ID" value="MCH97173.1"/>
    <property type="molecule type" value="Genomic_DNA"/>
</dbReference>
<name>A0A392NC76_9FABA</name>
<feature type="region of interest" description="Disordered" evidence="1">
    <location>
        <begin position="37"/>
        <end position="114"/>
    </location>
</feature>
<feature type="compositionally biased region" description="Acidic residues" evidence="1">
    <location>
        <begin position="91"/>
        <end position="100"/>
    </location>
</feature>
<dbReference type="AlphaFoldDB" id="A0A392NC76"/>
<keyword evidence="3" id="KW-1185">Reference proteome</keyword>
<feature type="compositionally biased region" description="Low complexity" evidence="1">
    <location>
        <begin position="37"/>
        <end position="56"/>
    </location>
</feature>
<evidence type="ECO:0000313" key="2">
    <source>
        <dbReference type="EMBL" id="MCH97173.1"/>
    </source>
</evidence>
<sequence>MSGNMTCVQQEHDPPENSFGSSSGYVNLLAYIFFGTSSSSSSPPSSSPTSTISSSSAPPPHNAQHVAPSHQHQIEGQLGDQNQVEAHAENDADADCDNDVEPPPVGVPSSFPTLKTRWRMDPCFF</sequence>